<dbReference type="VEuPathDB" id="ToxoDB:TGPRC2_219510B"/>
<proteinExistence type="predicted"/>
<dbReference type="EMBL" id="AHZP02001487">
    <property type="protein sequence ID" value="KYK67189.1"/>
    <property type="molecule type" value="Genomic_DNA"/>
</dbReference>
<dbReference type="AlphaFoldDB" id="A0A151HCW7"/>
<evidence type="ECO:0000313" key="2">
    <source>
        <dbReference type="Proteomes" id="UP000075225"/>
    </source>
</evidence>
<organism evidence="1 2">
    <name type="scientific">Toxoplasma gondii TgCatPRC2</name>
    <dbReference type="NCBI Taxonomy" id="1130821"/>
    <lineage>
        <taxon>Eukaryota</taxon>
        <taxon>Sar</taxon>
        <taxon>Alveolata</taxon>
        <taxon>Apicomplexa</taxon>
        <taxon>Conoidasida</taxon>
        <taxon>Coccidia</taxon>
        <taxon>Eucoccidiorida</taxon>
        <taxon>Eimeriorina</taxon>
        <taxon>Sarcocystidae</taxon>
        <taxon>Toxoplasma</taxon>
    </lineage>
</organism>
<sequence>MRIGVWRYESVCCMRIWRKCLDALTGAARFFLAQDLDMFVRIHSTCLTRDCGCCLENALARFFCADRFLRLHAVSLKIAACMSLFSRGVSLRCMREFFYSAVLQRAARAVGAVQRRRASAGVCLKTSFSFREKRFFSRATSGRLASLVRRPRGAQLSSCQTQFPGAASDFSRSFELFTRKDSLERSKADWGLLLWTGPSVTHCCSVVE</sequence>
<protein>
    <submittedName>
        <fullName evidence="1">Putative GTP binding protein 7 isoform 2 family protein</fullName>
    </submittedName>
</protein>
<reference evidence="2" key="1">
    <citation type="submission" date="2016-03" db="EMBL/GenBank/DDBJ databases">
        <authorList>
            <person name="Sibley D."/>
            <person name="Venepally P."/>
            <person name="Karamycheva S."/>
            <person name="Hadjithomas M."/>
            <person name="Khan A."/>
            <person name="Brunk B."/>
            <person name="Roos D."/>
            <person name="Caler E."/>
            <person name="Lorenzi H."/>
        </authorList>
    </citation>
    <scope>NUCLEOTIDE SEQUENCE [LARGE SCALE GENOMIC DNA]</scope>
    <source>
        <strain evidence="2">TgCatPRC2</strain>
    </source>
</reference>
<accession>A0A151HCW7</accession>
<dbReference type="Proteomes" id="UP000075225">
    <property type="component" value="Unassembled WGS sequence"/>
</dbReference>
<comment type="caution">
    <text evidence="1">The sequence shown here is derived from an EMBL/GenBank/DDBJ whole genome shotgun (WGS) entry which is preliminary data.</text>
</comment>
<evidence type="ECO:0000313" key="1">
    <source>
        <dbReference type="EMBL" id="KYK67189.1"/>
    </source>
</evidence>
<gene>
    <name evidence="1" type="ORF">TGPRC2_219510B</name>
</gene>
<name>A0A151HCW7_TOXGO</name>